<proteinExistence type="predicted"/>
<feature type="region of interest" description="Disordered" evidence="1">
    <location>
        <begin position="129"/>
        <end position="182"/>
    </location>
</feature>
<dbReference type="EMBL" id="MU853881">
    <property type="protein sequence ID" value="KAK3936502.1"/>
    <property type="molecule type" value="Genomic_DNA"/>
</dbReference>
<keyword evidence="3" id="KW-1185">Reference proteome</keyword>
<sequence length="369" mass="42100">MTIKMGLPLYQTSSDSVLLDSLTEPGSLGRRGRENPRAKHPHKPFSWGSDKLLKIEANYRQQLAREPWAEPELKKHHLAAFTAEVSHFRNRRGSHWSSTKLTRNRLGSHTRTRWTAADTDEGVALAHDDRVQLPCDRGRRRPPSLERQDAFRDESTSTSTRRNKKRSYRHITSSQSSNDSERDVEELYRLGLLYDNEHERGSGFSFDAIAHDEPLYRCNVRPAKRGRNSQTRKNHKQFPDEVLLPLNLSFAELREDEALAAFLISPSHSELLETSVVVEPVRGGSQVEVPLRVIYELEVEEDTYNSGEEEEEERDELEEDEQEKDDFWAMVDEDDISCCGEEDTAVAEGEHGGGDEDACQWVVLGIDGS</sequence>
<evidence type="ECO:0000313" key="3">
    <source>
        <dbReference type="Proteomes" id="UP001303473"/>
    </source>
</evidence>
<feature type="compositionally biased region" description="Basic and acidic residues" evidence="1">
    <location>
        <begin position="143"/>
        <end position="155"/>
    </location>
</feature>
<reference evidence="3" key="1">
    <citation type="journal article" date="2023" name="Mol. Phylogenet. Evol.">
        <title>Genome-scale phylogeny and comparative genomics of the fungal order Sordariales.</title>
        <authorList>
            <person name="Hensen N."/>
            <person name="Bonometti L."/>
            <person name="Westerberg I."/>
            <person name="Brannstrom I.O."/>
            <person name="Guillou S."/>
            <person name="Cros-Aarteil S."/>
            <person name="Calhoun S."/>
            <person name="Haridas S."/>
            <person name="Kuo A."/>
            <person name="Mondo S."/>
            <person name="Pangilinan J."/>
            <person name="Riley R."/>
            <person name="LaButti K."/>
            <person name="Andreopoulos B."/>
            <person name="Lipzen A."/>
            <person name="Chen C."/>
            <person name="Yan M."/>
            <person name="Daum C."/>
            <person name="Ng V."/>
            <person name="Clum A."/>
            <person name="Steindorff A."/>
            <person name="Ohm R.A."/>
            <person name="Martin F."/>
            <person name="Silar P."/>
            <person name="Natvig D.O."/>
            <person name="Lalanne C."/>
            <person name="Gautier V."/>
            <person name="Ament-Velasquez S.L."/>
            <person name="Kruys A."/>
            <person name="Hutchinson M.I."/>
            <person name="Powell A.J."/>
            <person name="Barry K."/>
            <person name="Miller A.N."/>
            <person name="Grigoriev I.V."/>
            <person name="Debuchy R."/>
            <person name="Gladieux P."/>
            <person name="Hiltunen Thoren M."/>
            <person name="Johannesson H."/>
        </authorList>
    </citation>
    <scope>NUCLEOTIDE SEQUENCE [LARGE SCALE GENOMIC DNA]</scope>
    <source>
        <strain evidence="3">CBS 340.73</strain>
    </source>
</reference>
<evidence type="ECO:0000313" key="2">
    <source>
        <dbReference type="EMBL" id="KAK3936502.1"/>
    </source>
</evidence>
<evidence type="ECO:0000256" key="1">
    <source>
        <dbReference type="SAM" id="MobiDB-lite"/>
    </source>
</evidence>
<feature type="region of interest" description="Disordered" evidence="1">
    <location>
        <begin position="300"/>
        <end position="327"/>
    </location>
</feature>
<dbReference type="AlphaFoldDB" id="A0AAN6MZP7"/>
<name>A0AAN6MZP7_9PEZI</name>
<protein>
    <submittedName>
        <fullName evidence="2">Uncharacterized protein</fullName>
    </submittedName>
</protein>
<dbReference type="Proteomes" id="UP001303473">
    <property type="component" value="Unassembled WGS sequence"/>
</dbReference>
<feature type="region of interest" description="Disordered" evidence="1">
    <location>
        <begin position="21"/>
        <end position="47"/>
    </location>
</feature>
<comment type="caution">
    <text evidence="2">The sequence shown here is derived from an EMBL/GenBank/DDBJ whole genome shotgun (WGS) entry which is preliminary data.</text>
</comment>
<gene>
    <name evidence="2" type="ORF">QBC46DRAFT_394870</name>
</gene>
<feature type="compositionally biased region" description="Acidic residues" evidence="1">
    <location>
        <begin position="300"/>
        <end position="324"/>
    </location>
</feature>
<accession>A0AAN6MZP7</accession>
<organism evidence="2 3">
    <name type="scientific">Diplogelasinospora grovesii</name>
    <dbReference type="NCBI Taxonomy" id="303347"/>
    <lineage>
        <taxon>Eukaryota</taxon>
        <taxon>Fungi</taxon>
        <taxon>Dikarya</taxon>
        <taxon>Ascomycota</taxon>
        <taxon>Pezizomycotina</taxon>
        <taxon>Sordariomycetes</taxon>
        <taxon>Sordariomycetidae</taxon>
        <taxon>Sordariales</taxon>
        <taxon>Diplogelasinosporaceae</taxon>
        <taxon>Diplogelasinospora</taxon>
    </lineage>
</organism>